<comment type="subcellular location">
    <subcellularLocation>
        <location evidence="5">Cytoplasm</location>
    </subcellularLocation>
    <subcellularLocation>
        <location evidence="5">Cytoplasm</location>
        <location evidence="5">P-body</location>
    </subcellularLocation>
</comment>
<evidence type="ECO:0000259" key="8">
    <source>
        <dbReference type="SMART" id="SM00955"/>
    </source>
</evidence>
<dbReference type="Pfam" id="PF00773">
    <property type="entry name" value="RNB"/>
    <property type="match status" value="1"/>
</dbReference>
<dbReference type="GO" id="GO:0000932">
    <property type="term" value="C:P-body"/>
    <property type="evidence" value="ECO:0007669"/>
    <property type="project" value="UniProtKB-SubCell"/>
</dbReference>
<keyword evidence="1 5" id="KW-0963">Cytoplasm</keyword>
<feature type="region of interest" description="Disordered" evidence="7">
    <location>
        <begin position="755"/>
        <end position="786"/>
    </location>
</feature>
<dbReference type="InParanoid" id="A0A316YYH1"/>
<gene>
    <name evidence="9" type="ORF">FA10DRAFT_42288</name>
</gene>
<keyword evidence="2 5" id="KW-0479">Metal-binding</keyword>
<reference evidence="9 10" key="1">
    <citation type="journal article" date="2018" name="Mol. Biol. Evol.">
        <title>Broad Genomic Sampling Reveals a Smut Pathogenic Ancestry of the Fungal Clade Ustilaginomycotina.</title>
        <authorList>
            <person name="Kijpornyongpan T."/>
            <person name="Mondo S.J."/>
            <person name="Barry K."/>
            <person name="Sandor L."/>
            <person name="Lee J."/>
            <person name="Lipzen A."/>
            <person name="Pangilinan J."/>
            <person name="LaButti K."/>
            <person name="Hainaut M."/>
            <person name="Henrissat B."/>
            <person name="Grigoriev I.V."/>
            <person name="Spatafora J.W."/>
            <person name="Aime M.C."/>
        </authorList>
    </citation>
    <scope>NUCLEOTIDE SEQUENCE [LARGE SCALE GENOMIC DNA]</scope>
    <source>
        <strain evidence="9 10">MCA 4198</strain>
    </source>
</reference>
<dbReference type="PROSITE" id="PS01175">
    <property type="entry name" value="RIBONUCLEASE_II"/>
    <property type="match status" value="1"/>
</dbReference>
<dbReference type="Pfam" id="PF17849">
    <property type="entry name" value="OB_Dis3"/>
    <property type="match status" value="1"/>
</dbReference>
<dbReference type="GO" id="GO:0000175">
    <property type="term" value="F:3'-5'-RNA exonuclease activity"/>
    <property type="evidence" value="ECO:0007669"/>
    <property type="project" value="UniProtKB-UniRule"/>
</dbReference>
<organism evidence="9 10">
    <name type="scientific">Acaromyces ingoldii</name>
    <dbReference type="NCBI Taxonomy" id="215250"/>
    <lineage>
        <taxon>Eukaryota</taxon>
        <taxon>Fungi</taxon>
        <taxon>Dikarya</taxon>
        <taxon>Basidiomycota</taxon>
        <taxon>Ustilaginomycotina</taxon>
        <taxon>Exobasidiomycetes</taxon>
        <taxon>Exobasidiales</taxon>
        <taxon>Cryptobasidiaceae</taxon>
        <taxon>Acaromyces</taxon>
    </lineage>
</organism>
<evidence type="ECO:0000256" key="2">
    <source>
        <dbReference type="ARBA" id="ARBA00022723"/>
    </source>
</evidence>
<feature type="compositionally biased region" description="Basic and acidic residues" evidence="7">
    <location>
        <begin position="1"/>
        <end position="10"/>
    </location>
</feature>
<accession>A0A316YYH1</accession>
<dbReference type="STRING" id="215250.A0A316YYH1"/>
<dbReference type="InterPro" id="IPR041093">
    <property type="entry name" value="Dis3l2-like_C"/>
</dbReference>
<dbReference type="InterPro" id="IPR050180">
    <property type="entry name" value="RNR_Ribonuclease"/>
</dbReference>
<feature type="domain" description="RNB" evidence="8">
    <location>
        <begin position="894"/>
        <end position="1233"/>
    </location>
</feature>
<evidence type="ECO:0000313" key="9">
    <source>
        <dbReference type="EMBL" id="PWN94152.1"/>
    </source>
</evidence>
<keyword evidence="5" id="KW-0378">Hydrolase</keyword>
<feature type="region of interest" description="Disordered" evidence="7">
    <location>
        <begin position="505"/>
        <end position="532"/>
    </location>
</feature>
<sequence>MADPSSKRTNDSGNRTRTSARGGGGSNNGRGGTSSSRGSRGNNSGRGAGGGRAGTTRRDADADKAPDPSTAMNNLQHLIQDIKNNPGQSTAEGESELANLSNRLAAQEEQLQAQLQQQLNITSPSSRMGHGGQASFSARPGNLPSLGEDVEHGAQNATGRGDGGGGAARQGGPRFAGNAAFQSAIARHSANNNQQAGHQRQPSLQDRFAEMGYGSAAADGEETMTEDGASSVADFMGSRQFDPTRNFLNRQSQNTSAFDSHRRTESDLSAFAGAHRMGGHAPSASLGGGGNVYAENLALQQQIEMLQLQQQQLLQQSLNLGSPGLPQPGRGGGRMGAHRRIQSHAPQSGPMGSFSTSGMGSMGMGSFGGGGLGQQGQQQGQQQQASQQVGSNLPRGHGRRHSVNVVNKNAAAAQASAPGNGEEGSLMQPNVDFTFPPSTPQQQQLLQQSAHSPSAGRALGHFSTPSVQLSSLSPEYLMAGGGLVNLSSLSMGNISELADGFGGGGAGMGPGGRHGRTGSQNWRINGNPGQQQPVVTDLAQAQAQLASLNQFRSAQAGAAPGHGKTPSFGGGFNPAMMSGFPGGIPGMPPQPQGGPAQRKALFGSYLPQASLPPLLAAGKIVVGMLRVNKRNRSDAYVTTEVLQSDIFISGSKDRNRALDGDVVAVELLDPTEVWSVKKEKEDKKKRKEEQGAHVSRKPDKAKDDLEVEGSQLKLVEDEEEHDDGAPPALAGHVVAIIERAPSKLFSGTIGLLRPSSAATKEKQQAERAAREGGDGTQGQMDSPQSRPKIIWFRPSDKRCPLVAIPADQAPADFWDDQEAYKNRLFVCSIKRWPLTSLHPFGTLIEELGVVGNRAALSNAIIKECLSIEETWGENALKCLPALPWSIPEREYEVRRDFRANRVFTIDPATAKDLDDALSIARLEGGLYEIGVHIADVSHFVKIGSALDREARKRGTSTYMVEKVIPMLPPQLCEELCSLVPHVERLAYSAVFTMNKDGRVIGTWLGRTIIKSCAQLAYEDAQAVIEGGHLPKNKLAESPFPASELEEDILTLQDLAQKMRTRRFENGALRIDNVKLSFKLDDNLMPTDAFVHESREANKLIEEFMLLANMTVAQQIAAGLPDLALLRRHEKPLERRLDGFVNRAKKMGYEVDTSSSGALFKSLNKIEDPGAKEVLESLVTNAMLRAKYFCTGMVDIAKYAHYALNVPLYTHFTSPIRRYADLMVHRQLDYVLADSDKFPVDREGMAKIAQQCNVKRDAAKLAQEQSDHLYLCLLIHDLTVRYGPVVRSATVIGVLDAAFDVLVPEFGVEKRVHVDQIPVSRSTYTEASNTLTLYWTKGVETIRWLAETSDDAHLQAIQGLADHHAGMEMASQSHTAEAALFDDEDDDELAEAKRKVYSGEDAAGSQQRTKSFRKTEIESEGAKVTADGHRIQEIRELQKLPVVITADMEKAPPIIKVFAQNPFAFETE</sequence>
<feature type="compositionally biased region" description="Basic and acidic residues" evidence="7">
    <location>
        <begin position="678"/>
        <end position="704"/>
    </location>
</feature>
<feature type="compositionally biased region" description="Basic and acidic residues" evidence="7">
    <location>
        <begin position="1412"/>
        <end position="1423"/>
    </location>
</feature>
<feature type="region of interest" description="Disordered" evidence="7">
    <location>
        <begin position="319"/>
        <end position="462"/>
    </location>
</feature>
<dbReference type="FunFam" id="2.40.50.700:FF:000002">
    <property type="entry name" value="Cell wall biogenesis protein"/>
    <property type="match status" value="1"/>
</dbReference>
<dbReference type="FunCoup" id="A0A316YYH1">
    <property type="interactions" value="20"/>
</dbReference>
<dbReference type="GO" id="GO:0003723">
    <property type="term" value="F:RNA binding"/>
    <property type="evidence" value="ECO:0007669"/>
    <property type="project" value="UniProtKB-KW"/>
</dbReference>
<dbReference type="InterPro" id="IPR012340">
    <property type="entry name" value="NA-bd_OB-fold"/>
</dbReference>
<dbReference type="PANTHER" id="PTHR23355:SF9">
    <property type="entry name" value="DIS3-LIKE EXONUCLEASE 2"/>
    <property type="match status" value="1"/>
</dbReference>
<feature type="region of interest" description="Disordered" evidence="7">
    <location>
        <begin position="678"/>
        <end position="706"/>
    </location>
</feature>
<feature type="site" description="Important for catalytic activity" evidence="5">
    <location>
        <position position="914"/>
    </location>
</feature>
<proteinExistence type="inferred from homology"/>
<feature type="compositionally biased region" description="Gly residues" evidence="7">
    <location>
        <begin position="160"/>
        <end position="169"/>
    </location>
</feature>
<feature type="compositionally biased region" description="Basic and acidic residues" evidence="7">
    <location>
        <begin position="56"/>
        <end position="66"/>
    </location>
</feature>
<feature type="region of interest" description="Disordered" evidence="7">
    <location>
        <begin position="123"/>
        <end position="175"/>
    </location>
</feature>
<name>A0A316YYH1_9BASI</name>
<dbReference type="RefSeq" id="XP_025381350.1">
    <property type="nucleotide sequence ID" value="XM_025525472.1"/>
</dbReference>
<feature type="compositionally biased region" description="Low complexity" evidence="7">
    <location>
        <begin position="375"/>
        <end position="391"/>
    </location>
</feature>
<evidence type="ECO:0000256" key="6">
    <source>
        <dbReference type="SAM" id="Coils"/>
    </source>
</evidence>
<dbReference type="Pfam" id="PF17877">
    <property type="entry name" value="Dis3l2_C_term"/>
    <property type="match status" value="1"/>
</dbReference>
<feature type="region of interest" description="Disordered" evidence="7">
    <location>
        <begin position="1397"/>
        <end position="1423"/>
    </location>
</feature>
<feature type="compositionally biased region" description="Basic and acidic residues" evidence="7">
    <location>
        <begin position="759"/>
        <end position="773"/>
    </location>
</feature>
<comment type="similarity">
    <text evidence="5">Belongs to the RNR ribonuclease family. DIS3L2 subfamily.</text>
</comment>
<dbReference type="InterPro" id="IPR022966">
    <property type="entry name" value="RNase_II/R_CS"/>
</dbReference>
<keyword evidence="5" id="KW-0540">Nuclease</keyword>
<dbReference type="Proteomes" id="UP000245768">
    <property type="component" value="Unassembled WGS sequence"/>
</dbReference>
<evidence type="ECO:0000313" key="10">
    <source>
        <dbReference type="Proteomes" id="UP000245768"/>
    </source>
</evidence>
<dbReference type="OrthoDB" id="372421at2759"/>
<comment type="cofactor">
    <cofactor evidence="5">
        <name>Mg(2+)</name>
        <dbReference type="ChEBI" id="CHEBI:18420"/>
    </cofactor>
    <cofactor evidence="5">
        <name>Mn(2+)</name>
        <dbReference type="ChEBI" id="CHEBI:29035"/>
    </cofactor>
</comment>
<feature type="binding site" evidence="5">
    <location>
        <position position="915"/>
    </location>
    <ligand>
        <name>Mg(2+)</name>
        <dbReference type="ChEBI" id="CHEBI:18420"/>
    </ligand>
</feature>
<dbReference type="InterPro" id="IPR001900">
    <property type="entry name" value="RNase_II/R"/>
</dbReference>
<feature type="compositionally biased region" description="Low complexity" evidence="7">
    <location>
        <begin position="348"/>
        <end position="359"/>
    </location>
</feature>
<dbReference type="SMART" id="SM00955">
    <property type="entry name" value="RNB"/>
    <property type="match status" value="1"/>
</dbReference>
<dbReference type="SUPFAM" id="SSF50249">
    <property type="entry name" value="Nucleic acid-binding proteins"/>
    <property type="match status" value="2"/>
</dbReference>
<feature type="coiled-coil region" evidence="6">
    <location>
        <begin position="90"/>
        <end position="117"/>
    </location>
</feature>
<dbReference type="HAMAP" id="MF_03045">
    <property type="entry name" value="DIS3L2"/>
    <property type="match status" value="1"/>
</dbReference>
<protein>
    <recommendedName>
        <fullName evidence="5">DIS3-like exonuclease 2</fullName>
        <ecNumber evidence="5">3.1.13.-</ecNumber>
    </recommendedName>
</protein>
<dbReference type="GeneID" id="37047388"/>
<dbReference type="GO" id="GO:0000956">
    <property type="term" value="P:nuclear-transcribed mRNA catabolic process"/>
    <property type="evidence" value="ECO:0007669"/>
    <property type="project" value="UniProtKB-UniRule"/>
</dbReference>
<dbReference type="Gene3D" id="2.40.50.690">
    <property type="match status" value="1"/>
</dbReference>
<evidence type="ECO:0000256" key="4">
    <source>
        <dbReference type="ARBA" id="ARBA00022884"/>
    </source>
</evidence>
<keyword evidence="5" id="KW-0464">Manganese</keyword>
<keyword evidence="6" id="KW-0175">Coiled coil</keyword>
<dbReference type="GO" id="GO:1990074">
    <property type="term" value="P:polyuridylation-dependent mRNA catabolic process"/>
    <property type="evidence" value="ECO:0007669"/>
    <property type="project" value="UniProtKB-UniRule"/>
</dbReference>
<keyword evidence="4 5" id="KW-0694">RNA-binding</keyword>
<evidence type="ECO:0000256" key="1">
    <source>
        <dbReference type="ARBA" id="ARBA00022490"/>
    </source>
</evidence>
<dbReference type="EC" id="3.1.13.-" evidence="5"/>
<feature type="compositionally biased region" description="Low complexity" evidence="7">
    <location>
        <begin position="403"/>
        <end position="417"/>
    </location>
</feature>
<dbReference type="Gene3D" id="2.40.50.140">
    <property type="entry name" value="Nucleic acid-binding proteins"/>
    <property type="match status" value="1"/>
</dbReference>
<feature type="compositionally biased region" description="Low complexity" evidence="7">
    <location>
        <begin position="33"/>
        <end position="43"/>
    </location>
</feature>
<evidence type="ECO:0000256" key="3">
    <source>
        <dbReference type="ARBA" id="ARBA00022842"/>
    </source>
</evidence>
<dbReference type="Gene3D" id="2.40.50.700">
    <property type="match status" value="1"/>
</dbReference>
<dbReference type="InterPro" id="IPR041505">
    <property type="entry name" value="Dis3_CSD2"/>
</dbReference>
<evidence type="ECO:0000256" key="7">
    <source>
        <dbReference type="SAM" id="MobiDB-lite"/>
    </source>
</evidence>
<dbReference type="GO" id="GO:0046872">
    <property type="term" value="F:metal ion binding"/>
    <property type="evidence" value="ECO:0007669"/>
    <property type="project" value="UniProtKB-KW"/>
</dbReference>
<feature type="compositionally biased region" description="Gly residues" evidence="7">
    <location>
        <begin position="360"/>
        <end position="374"/>
    </location>
</feature>
<feature type="compositionally biased region" description="Gly residues" evidence="7">
    <location>
        <begin position="21"/>
        <end position="32"/>
    </location>
</feature>
<keyword evidence="5" id="KW-0269">Exonuclease</keyword>
<feature type="compositionally biased region" description="Polar residues" evidence="7">
    <location>
        <begin position="519"/>
        <end position="532"/>
    </location>
</feature>
<feature type="compositionally biased region" description="Gly residues" evidence="7">
    <location>
        <begin position="44"/>
        <end position="53"/>
    </location>
</feature>
<evidence type="ECO:0000256" key="5">
    <source>
        <dbReference type="HAMAP-Rule" id="MF_03045"/>
    </source>
</evidence>
<keyword evidence="10" id="KW-1185">Reference proteome</keyword>
<keyword evidence="3 5" id="KW-0460">Magnesium</keyword>
<feature type="region of interest" description="Disordered" evidence="7">
    <location>
        <begin position="1"/>
        <end position="71"/>
    </location>
</feature>
<dbReference type="PANTHER" id="PTHR23355">
    <property type="entry name" value="RIBONUCLEASE"/>
    <property type="match status" value="1"/>
</dbReference>
<comment type="function">
    <text evidence="5">3'-5'-exoribonuclease that specifically recognizes RNAs polyuridylated at their 3' end and mediates their degradation. Component of an exosome-independent RNA degradation pathway that mediates degradation of cytoplasmic mRNAs that have been deadenylated and subsequently uridylated at their 3'.</text>
</comment>
<feature type="compositionally biased region" description="Low complexity" evidence="7">
    <location>
        <begin position="319"/>
        <end position="328"/>
    </location>
</feature>
<dbReference type="EMBL" id="KZ819634">
    <property type="protein sequence ID" value="PWN94152.1"/>
    <property type="molecule type" value="Genomic_DNA"/>
</dbReference>
<feature type="binding site" evidence="5">
    <location>
        <position position="906"/>
    </location>
    <ligand>
        <name>Mg(2+)</name>
        <dbReference type="ChEBI" id="CHEBI:18420"/>
    </ligand>
</feature>
<dbReference type="InterPro" id="IPR028591">
    <property type="entry name" value="DIS3L2"/>
</dbReference>